<dbReference type="KEGG" id="olu:OSTLU_25732"/>
<protein>
    <recommendedName>
        <fullName evidence="2">Nucleotide-diphospho-sugar transferase domain-containing protein</fullName>
    </recommendedName>
</protein>
<evidence type="ECO:0000313" key="3">
    <source>
        <dbReference type="EMBL" id="ABP00449.1"/>
    </source>
</evidence>
<dbReference type="Pfam" id="PF03407">
    <property type="entry name" value="Nucleotid_trans"/>
    <property type="match status" value="1"/>
</dbReference>
<accession>A4S9V3</accession>
<dbReference type="AlphaFoldDB" id="A4S9V3"/>
<feature type="compositionally biased region" description="Basic and acidic residues" evidence="1">
    <location>
        <begin position="253"/>
        <end position="276"/>
    </location>
</feature>
<dbReference type="GeneID" id="5006293"/>
<gene>
    <name evidence="3" type="ORF">OSTLU_25732</name>
</gene>
<keyword evidence="4" id="KW-1185">Reference proteome</keyword>
<dbReference type="HOGENOM" id="CLU_437690_0_0_1"/>
<name>A4S9V3_OSTLU</name>
<dbReference type="OrthoDB" id="10453408at2759"/>
<feature type="compositionally biased region" description="Basic residues" evidence="1">
    <location>
        <begin position="179"/>
        <end position="193"/>
    </location>
</feature>
<evidence type="ECO:0000259" key="2">
    <source>
        <dbReference type="Pfam" id="PF03407"/>
    </source>
</evidence>
<reference evidence="3 4" key="1">
    <citation type="journal article" date="2007" name="Proc. Natl. Acad. Sci. U.S.A.">
        <title>The tiny eukaryote Ostreococcus provides genomic insights into the paradox of plankton speciation.</title>
        <authorList>
            <person name="Palenik B."/>
            <person name="Grimwood J."/>
            <person name="Aerts A."/>
            <person name="Rouze P."/>
            <person name="Salamov A."/>
            <person name="Putnam N."/>
            <person name="Dupont C."/>
            <person name="Jorgensen R."/>
            <person name="Derelle E."/>
            <person name="Rombauts S."/>
            <person name="Zhou K."/>
            <person name="Otillar R."/>
            <person name="Merchant S.S."/>
            <person name="Podell S."/>
            <person name="Gaasterland T."/>
            <person name="Napoli C."/>
            <person name="Gendler K."/>
            <person name="Manuell A."/>
            <person name="Tai V."/>
            <person name="Vallon O."/>
            <person name="Piganeau G."/>
            <person name="Jancek S."/>
            <person name="Heijde M."/>
            <person name="Jabbari K."/>
            <person name="Bowler C."/>
            <person name="Lohr M."/>
            <person name="Robbens S."/>
            <person name="Werner G."/>
            <person name="Dubchak I."/>
            <person name="Pazour G.J."/>
            <person name="Ren Q."/>
            <person name="Paulsen I."/>
            <person name="Delwiche C."/>
            <person name="Schmutz J."/>
            <person name="Rokhsar D."/>
            <person name="Van de Peer Y."/>
            <person name="Moreau H."/>
            <person name="Grigoriev I.V."/>
        </authorList>
    </citation>
    <scope>NUCLEOTIDE SEQUENCE [LARGE SCALE GENOMIC DNA]</scope>
    <source>
        <strain evidence="3 4">CCE9901</strain>
    </source>
</reference>
<organism evidence="3 4">
    <name type="scientific">Ostreococcus lucimarinus (strain CCE9901)</name>
    <dbReference type="NCBI Taxonomy" id="436017"/>
    <lineage>
        <taxon>Eukaryota</taxon>
        <taxon>Viridiplantae</taxon>
        <taxon>Chlorophyta</taxon>
        <taxon>Mamiellophyceae</taxon>
        <taxon>Mamiellales</taxon>
        <taxon>Bathycoccaceae</taxon>
        <taxon>Ostreococcus</taxon>
    </lineage>
</organism>
<dbReference type="EMBL" id="CP000597">
    <property type="protein sequence ID" value="ABP00449.1"/>
    <property type="molecule type" value="Genomic_DNA"/>
</dbReference>
<dbReference type="Proteomes" id="UP000001568">
    <property type="component" value="Chromosome 17"/>
</dbReference>
<feature type="domain" description="Nucleotide-diphospho-sugar transferase" evidence="2">
    <location>
        <begin position="405"/>
        <end position="617"/>
    </location>
</feature>
<feature type="region of interest" description="Disordered" evidence="1">
    <location>
        <begin position="150"/>
        <end position="292"/>
    </location>
</feature>
<dbReference type="RefSeq" id="XP_001422132.1">
    <property type="nucleotide sequence ID" value="XM_001422095.1"/>
</dbReference>
<proteinExistence type="predicted"/>
<sequence>MVLRRDDAATTTDARTALARDLARDGWYGDDADDVERGERRRTRGRGGFWTRARCAALALGVTACACASGAGVASTARGRAGASALGVQPDARGTPPPESAFMRTARKAFGAALMRASYHQTRASGDVDTAEEADALADREAMAVVVDEDFEDDSREGDFLRDAGRRAGPVSELERRREARRRAHRAAARRAVARASAATSEPPPAPPAPTPPAPARATTHGAAHQHHDGGEGGFLSAAHVREAKRQHARHDRRVERRVESREDEKEEKTKRKDAAEGDAVEDQPGATMDAYDDDEDFVEAAPSKPADESAKQKYFKSINGGYFAAPQTTRGDDIGRMMRHDRAKHQSLASLHNRPGAIPGLIDHLQANGAQVGQMRLMTYTNSAYWPMAKLFIESAQRIPGLADALTVMVSDRATLKQCVATGVMCFLDTDMIDVLGEHMNKDGSIQAGQEDMSGDLGKALRVVWTWRKVHVVYTLVNAGYGCLFLDASTLLLRDPRLLIKQKLDAGALLVTLSDFGGALEQKAINTGLIGARPNEYVGKLLEDWMALEPEATDTEQASLTWNIAPNARADGVIITALSQEVAPSYLTFDVSQHLDLDEDGSGEHRGYIVHAAYCGSISGNRKS</sequence>
<feature type="compositionally biased region" description="Basic and acidic residues" evidence="1">
    <location>
        <begin position="157"/>
        <end position="166"/>
    </location>
</feature>
<dbReference type="InterPro" id="IPR005069">
    <property type="entry name" value="Nucl-diP-sugar_transferase"/>
</dbReference>
<feature type="compositionally biased region" description="Pro residues" evidence="1">
    <location>
        <begin position="202"/>
        <end position="215"/>
    </location>
</feature>
<dbReference type="Gramene" id="ABP00449">
    <property type="protein sequence ID" value="ABP00449"/>
    <property type="gene ID" value="OSTLU_25732"/>
</dbReference>
<evidence type="ECO:0000313" key="4">
    <source>
        <dbReference type="Proteomes" id="UP000001568"/>
    </source>
</evidence>
<evidence type="ECO:0000256" key="1">
    <source>
        <dbReference type="SAM" id="MobiDB-lite"/>
    </source>
</evidence>